<keyword evidence="1" id="KW-0812">Transmembrane</keyword>
<reference evidence="3" key="2">
    <citation type="journal article" date="2007" name="Science">
        <title>Draft genome sequence of the sexually transmitted pathogen Trichomonas vaginalis.</title>
        <authorList>
            <person name="Carlton J.M."/>
            <person name="Hirt R.P."/>
            <person name="Silva J.C."/>
            <person name="Delcher A.L."/>
            <person name="Schatz M."/>
            <person name="Zhao Q."/>
            <person name="Wortman J.R."/>
            <person name="Bidwell S.L."/>
            <person name="Alsmark U.C.M."/>
            <person name="Besteiro S."/>
            <person name="Sicheritz-Ponten T."/>
            <person name="Noel C.J."/>
            <person name="Dacks J.B."/>
            <person name="Foster P.G."/>
            <person name="Simillion C."/>
            <person name="Van de Peer Y."/>
            <person name="Miranda-Saavedra D."/>
            <person name="Barton G.J."/>
            <person name="Westrop G.D."/>
            <person name="Mueller S."/>
            <person name="Dessi D."/>
            <person name="Fiori P.L."/>
            <person name="Ren Q."/>
            <person name="Paulsen I."/>
            <person name="Zhang H."/>
            <person name="Bastida-Corcuera F.D."/>
            <person name="Simoes-Barbosa A."/>
            <person name="Brown M.T."/>
            <person name="Hayes R.D."/>
            <person name="Mukherjee M."/>
            <person name="Okumura C.Y."/>
            <person name="Schneider R."/>
            <person name="Smith A.J."/>
            <person name="Vanacova S."/>
            <person name="Villalvazo M."/>
            <person name="Haas B.J."/>
            <person name="Pertea M."/>
            <person name="Feldblyum T.V."/>
            <person name="Utterback T.R."/>
            <person name="Shu C.L."/>
            <person name="Osoegawa K."/>
            <person name="de Jong P.J."/>
            <person name="Hrdy I."/>
            <person name="Horvathova L."/>
            <person name="Zubacova Z."/>
            <person name="Dolezal P."/>
            <person name="Malik S.B."/>
            <person name="Logsdon J.M. Jr."/>
            <person name="Henze K."/>
            <person name="Gupta A."/>
            <person name="Wang C.C."/>
            <person name="Dunne R.L."/>
            <person name="Upcroft J.A."/>
            <person name="Upcroft P."/>
            <person name="White O."/>
            <person name="Salzberg S.L."/>
            <person name="Tang P."/>
            <person name="Chiu C.-H."/>
            <person name="Lee Y.-S."/>
            <person name="Embley T.M."/>
            <person name="Coombs G.H."/>
            <person name="Mottram J.C."/>
            <person name="Tachezy J."/>
            <person name="Fraser-Liggett C.M."/>
            <person name="Johnson P.J."/>
        </authorList>
    </citation>
    <scope>NUCLEOTIDE SEQUENCE [LARGE SCALE GENOMIC DNA]</scope>
    <source>
        <strain evidence="3">G3</strain>
    </source>
</reference>
<proteinExistence type="predicted"/>
<keyword evidence="2" id="KW-0732">Signal</keyword>
<organism evidence="3 4">
    <name type="scientific">Trichomonas vaginalis (strain ATCC PRA-98 / G3)</name>
    <dbReference type="NCBI Taxonomy" id="412133"/>
    <lineage>
        <taxon>Eukaryota</taxon>
        <taxon>Metamonada</taxon>
        <taxon>Parabasalia</taxon>
        <taxon>Trichomonadida</taxon>
        <taxon>Trichomonadidae</taxon>
        <taxon>Trichomonas</taxon>
    </lineage>
</organism>
<keyword evidence="4" id="KW-1185">Reference proteome</keyword>
<evidence type="ECO:0000313" key="3">
    <source>
        <dbReference type="EMBL" id="EAX97046.1"/>
    </source>
</evidence>
<evidence type="ECO:0000256" key="1">
    <source>
        <dbReference type="SAM" id="Phobius"/>
    </source>
</evidence>
<dbReference type="EMBL" id="DS113732">
    <property type="protein sequence ID" value="EAX97046.1"/>
    <property type="molecule type" value="Genomic_DNA"/>
</dbReference>
<dbReference type="RefSeq" id="XP_001309976.1">
    <property type="nucleotide sequence ID" value="XM_001309975.1"/>
</dbReference>
<dbReference type="VEuPathDB" id="TrichDB:TVAGG3_0481230"/>
<protein>
    <submittedName>
        <fullName evidence="3">Uncharacterized protein</fullName>
    </submittedName>
</protein>
<sequence length="82" mass="8669">MTCYLLLIAALCLVGTDAPTPVPTSSPYPTSVSGVPSWTTVSLTVAGAILAVLITVTILCFKKSDNDIMVQMNQRLLEKADV</sequence>
<dbReference type="VEuPathDB" id="TrichDB:TVAG_353760"/>
<gene>
    <name evidence="3" type="ORF">TVAG_353760</name>
</gene>
<keyword evidence="1" id="KW-1133">Transmembrane helix</keyword>
<dbReference type="KEGG" id="tva:4754823"/>
<keyword evidence="1" id="KW-0472">Membrane</keyword>
<dbReference type="AlphaFoldDB" id="A2FDG9"/>
<feature type="signal peptide" evidence="2">
    <location>
        <begin position="1"/>
        <end position="18"/>
    </location>
</feature>
<dbReference type="SMR" id="A2FDG9"/>
<reference evidence="3" key="1">
    <citation type="submission" date="2006-10" db="EMBL/GenBank/DDBJ databases">
        <authorList>
            <person name="Amadeo P."/>
            <person name="Zhao Q."/>
            <person name="Wortman J."/>
            <person name="Fraser-Liggett C."/>
            <person name="Carlton J."/>
        </authorList>
    </citation>
    <scope>NUCLEOTIDE SEQUENCE</scope>
    <source>
        <strain evidence="3">G3</strain>
    </source>
</reference>
<name>A2FDG9_TRIV3</name>
<feature type="chain" id="PRO_5002643669" evidence="2">
    <location>
        <begin position="19"/>
        <end position="82"/>
    </location>
</feature>
<dbReference type="InParanoid" id="A2FDG9"/>
<accession>A2FDG9</accession>
<dbReference type="Proteomes" id="UP000001542">
    <property type="component" value="Unassembled WGS sequence"/>
</dbReference>
<evidence type="ECO:0000256" key="2">
    <source>
        <dbReference type="SAM" id="SignalP"/>
    </source>
</evidence>
<feature type="transmembrane region" description="Helical" evidence="1">
    <location>
        <begin position="41"/>
        <end position="61"/>
    </location>
</feature>
<evidence type="ECO:0000313" key="4">
    <source>
        <dbReference type="Proteomes" id="UP000001542"/>
    </source>
</evidence>